<dbReference type="AlphaFoldDB" id="A0A2R8ABB6"/>
<proteinExistence type="predicted"/>
<feature type="region of interest" description="Disordered" evidence="1">
    <location>
        <begin position="1"/>
        <end position="42"/>
    </location>
</feature>
<accession>A0A2R8ABB6</accession>
<evidence type="ECO:0000313" key="3">
    <source>
        <dbReference type="Proteomes" id="UP000244932"/>
    </source>
</evidence>
<evidence type="ECO:0000256" key="1">
    <source>
        <dbReference type="SAM" id="MobiDB-lite"/>
    </source>
</evidence>
<gene>
    <name evidence="2" type="ORF">POI8812_01648</name>
</gene>
<protein>
    <submittedName>
        <fullName evidence="2">Uncharacterized protein</fullName>
    </submittedName>
</protein>
<evidence type="ECO:0000313" key="2">
    <source>
        <dbReference type="EMBL" id="SPF29340.1"/>
    </source>
</evidence>
<name>A0A2R8ABB6_9RHOB</name>
<organism evidence="2 3">
    <name type="scientific">Pontivivens insulae</name>
    <dbReference type="NCBI Taxonomy" id="1639689"/>
    <lineage>
        <taxon>Bacteria</taxon>
        <taxon>Pseudomonadati</taxon>
        <taxon>Pseudomonadota</taxon>
        <taxon>Alphaproteobacteria</taxon>
        <taxon>Rhodobacterales</taxon>
        <taxon>Paracoccaceae</taxon>
        <taxon>Pontivivens</taxon>
    </lineage>
</organism>
<sequence>MHFANYLRAATGPRVGEKRPPCGAGRALPGGARRAEHSIGDL</sequence>
<reference evidence="2 3" key="1">
    <citation type="submission" date="2018-03" db="EMBL/GenBank/DDBJ databases">
        <authorList>
            <person name="Keele B.F."/>
        </authorList>
    </citation>
    <scope>NUCLEOTIDE SEQUENCE [LARGE SCALE GENOMIC DNA]</scope>
    <source>
        <strain evidence="2 3">CeCT 8812</strain>
    </source>
</reference>
<dbReference type="Proteomes" id="UP000244932">
    <property type="component" value="Unassembled WGS sequence"/>
</dbReference>
<feature type="compositionally biased region" description="Basic and acidic residues" evidence="1">
    <location>
        <begin position="33"/>
        <end position="42"/>
    </location>
</feature>
<feature type="compositionally biased region" description="Low complexity" evidence="1">
    <location>
        <begin position="21"/>
        <end position="32"/>
    </location>
</feature>
<dbReference type="EMBL" id="OMKW01000002">
    <property type="protein sequence ID" value="SPF29340.1"/>
    <property type="molecule type" value="Genomic_DNA"/>
</dbReference>
<keyword evidence="3" id="KW-1185">Reference proteome</keyword>